<dbReference type="InterPro" id="IPR005225">
    <property type="entry name" value="Small_GTP-bd"/>
</dbReference>
<dbReference type="KEGG" id="ppa:PAS_chr3_0133"/>
<dbReference type="STRING" id="644223.C4R3M6"/>
<dbReference type="SMR" id="C4R3M6"/>
<dbReference type="NCBIfam" id="TIGR00231">
    <property type="entry name" value="small_GTP"/>
    <property type="match status" value="1"/>
</dbReference>
<accession>C4R3M6</accession>
<proteinExistence type="predicted"/>
<reference evidence="4 5" key="1">
    <citation type="journal article" date="2009" name="Nat. Biotechnol.">
        <title>Genome sequence of the recombinant protein production host Pichia pastoris.</title>
        <authorList>
            <person name="De Schutter K."/>
            <person name="Lin Y.C."/>
            <person name="Tiels P."/>
            <person name="Van Hecke A."/>
            <person name="Glinka S."/>
            <person name="Weber-Lehmann J."/>
            <person name="Rouze P."/>
            <person name="Van de Peer Y."/>
            <person name="Callewaert N."/>
        </authorList>
    </citation>
    <scope>NUCLEOTIDE SEQUENCE [LARGE SCALE GENOMIC DNA]</scope>
    <source>
        <strain evidence="5">GS115 / ATCC 20864</strain>
    </source>
</reference>
<evidence type="ECO:0000256" key="2">
    <source>
        <dbReference type="ARBA" id="ARBA00023134"/>
    </source>
</evidence>
<feature type="compositionally biased region" description="Polar residues" evidence="3">
    <location>
        <begin position="186"/>
        <end position="201"/>
    </location>
</feature>
<dbReference type="GO" id="GO:0007165">
    <property type="term" value="P:signal transduction"/>
    <property type="evidence" value="ECO:0007669"/>
    <property type="project" value="InterPro"/>
</dbReference>
<dbReference type="RefSeq" id="XP_002492341.1">
    <property type="nucleotide sequence ID" value="XM_002492296.1"/>
</dbReference>
<dbReference type="SMART" id="SM00173">
    <property type="entry name" value="RAS"/>
    <property type="match status" value="1"/>
</dbReference>
<dbReference type="SMART" id="SM00174">
    <property type="entry name" value="RHO"/>
    <property type="match status" value="1"/>
</dbReference>
<dbReference type="SUPFAM" id="SSF52540">
    <property type="entry name" value="P-loop containing nucleoside triphosphate hydrolases"/>
    <property type="match status" value="1"/>
</dbReference>
<dbReference type="PROSITE" id="PS51419">
    <property type="entry name" value="RAB"/>
    <property type="match status" value="1"/>
</dbReference>
<feature type="region of interest" description="Disordered" evidence="3">
    <location>
        <begin position="180"/>
        <end position="286"/>
    </location>
</feature>
<gene>
    <name evidence="4" type="ordered locus">PAS_chr3_0133</name>
</gene>
<dbReference type="InterPro" id="IPR020849">
    <property type="entry name" value="Small_GTPase_Ras-type"/>
</dbReference>
<dbReference type="GO" id="GO:0005525">
    <property type="term" value="F:GTP binding"/>
    <property type="evidence" value="ECO:0007669"/>
    <property type="project" value="UniProtKB-KW"/>
</dbReference>
<evidence type="ECO:0000256" key="3">
    <source>
        <dbReference type="SAM" id="MobiDB-lite"/>
    </source>
</evidence>
<dbReference type="EMBL" id="FN392321">
    <property type="protein sequence ID" value="CAY70074.1"/>
    <property type="molecule type" value="Genomic_DNA"/>
</dbReference>
<dbReference type="eggNOG" id="KOG0395">
    <property type="taxonomic scope" value="Eukaryota"/>
</dbReference>
<protein>
    <submittedName>
        <fullName evidence="4">GTP-binding protein of the ras superfamily required for bud site selection</fullName>
    </submittedName>
</protein>
<dbReference type="Proteomes" id="UP000000314">
    <property type="component" value="Chromosome 3"/>
</dbReference>
<evidence type="ECO:0000313" key="4">
    <source>
        <dbReference type="EMBL" id="CAY70074.1"/>
    </source>
</evidence>
<dbReference type="InterPro" id="IPR001806">
    <property type="entry name" value="Small_GTPase"/>
</dbReference>
<feature type="compositionally biased region" description="Basic and acidic residues" evidence="3">
    <location>
        <begin position="252"/>
        <end position="262"/>
    </location>
</feature>
<dbReference type="PRINTS" id="PR00449">
    <property type="entry name" value="RASTRNSFRMNG"/>
</dbReference>
<keyword evidence="2" id="KW-0342">GTP-binding</keyword>
<dbReference type="SMART" id="SM00175">
    <property type="entry name" value="RAB"/>
    <property type="match status" value="1"/>
</dbReference>
<dbReference type="InParanoid" id="C4R3M6"/>
<dbReference type="Pfam" id="PF00071">
    <property type="entry name" value="Ras"/>
    <property type="match status" value="1"/>
</dbReference>
<dbReference type="OrthoDB" id="265044at2759"/>
<feature type="compositionally biased region" description="Basic and acidic residues" evidence="3">
    <location>
        <begin position="202"/>
        <end position="227"/>
    </location>
</feature>
<organism evidence="4 5">
    <name type="scientific">Komagataella phaffii (strain GS115 / ATCC 20864)</name>
    <name type="common">Yeast</name>
    <name type="synonym">Pichia pastoris</name>
    <dbReference type="NCBI Taxonomy" id="644223"/>
    <lineage>
        <taxon>Eukaryota</taxon>
        <taxon>Fungi</taxon>
        <taxon>Dikarya</taxon>
        <taxon>Ascomycota</taxon>
        <taxon>Saccharomycotina</taxon>
        <taxon>Pichiomycetes</taxon>
        <taxon>Pichiales</taxon>
        <taxon>Pichiaceae</taxon>
        <taxon>Komagataella</taxon>
    </lineage>
</organism>
<dbReference type="GeneID" id="8199412"/>
<dbReference type="AlphaFoldDB" id="C4R3M6"/>
<feature type="compositionally biased region" description="Polar residues" evidence="3">
    <location>
        <begin position="263"/>
        <end position="278"/>
    </location>
</feature>
<sequence length="309" mass="35265">MDRRRELNILMLGNVGVGKSSITLQFVQNQMPEHHDDDIEDTYSRVWEIEGKEYQINILDTADSSQSTMETDLQSDHRRQQILATQGIILAFRINSKDSFDNLSNILRNLSRIRGNSLPPILLLGNMMDLEDEREVSRTEAEYLQYQYKLDDYIEASASMRLNVDDVFTRMIELILDIPDSKPHSANDSQVGIRQNSSMQGESKHDRNIDDEDFKLMREESYDERSRSLSQVSQDDHRLSPSLHQSSAISGREAKPVAEEPSKNQNGITENNQVTTGNENKDSRELHSVNKTAVSAVKEKRATSCCILM</sequence>
<evidence type="ECO:0000256" key="1">
    <source>
        <dbReference type="ARBA" id="ARBA00022741"/>
    </source>
</evidence>
<keyword evidence="1" id="KW-0547">Nucleotide-binding</keyword>
<dbReference type="HOGENOM" id="CLU_900502_0_0_1"/>
<dbReference type="PANTHER" id="PTHR24070">
    <property type="entry name" value="RAS, DI-RAS, AND RHEB FAMILY MEMBERS OF SMALL GTPASE SUPERFAMILY"/>
    <property type="match status" value="1"/>
</dbReference>
<evidence type="ECO:0000313" key="5">
    <source>
        <dbReference type="Proteomes" id="UP000000314"/>
    </source>
</evidence>
<dbReference type="PROSITE" id="PS51421">
    <property type="entry name" value="RAS"/>
    <property type="match status" value="1"/>
</dbReference>
<dbReference type="GO" id="GO:0016020">
    <property type="term" value="C:membrane"/>
    <property type="evidence" value="ECO:0007669"/>
    <property type="project" value="InterPro"/>
</dbReference>
<name>C4R3M6_KOMPG</name>
<dbReference type="Gene3D" id="3.40.50.300">
    <property type="entry name" value="P-loop containing nucleotide triphosphate hydrolases"/>
    <property type="match status" value="1"/>
</dbReference>
<keyword evidence="5" id="KW-1185">Reference proteome</keyword>
<dbReference type="InterPro" id="IPR027417">
    <property type="entry name" value="P-loop_NTPase"/>
</dbReference>
<dbReference type="GO" id="GO:0003924">
    <property type="term" value="F:GTPase activity"/>
    <property type="evidence" value="ECO:0007669"/>
    <property type="project" value="InterPro"/>
</dbReference>